<dbReference type="SUPFAM" id="SSF88946">
    <property type="entry name" value="Sigma2 domain of RNA polymerase sigma factors"/>
    <property type="match status" value="1"/>
</dbReference>
<dbReference type="InterPro" id="IPR013325">
    <property type="entry name" value="RNA_pol_sigma_r2"/>
</dbReference>
<evidence type="ECO:0000256" key="1">
    <source>
        <dbReference type="ARBA" id="ARBA00010641"/>
    </source>
</evidence>
<dbReference type="InterPro" id="IPR014284">
    <property type="entry name" value="RNA_pol_sigma-70_dom"/>
</dbReference>
<evidence type="ECO:0000259" key="7">
    <source>
        <dbReference type="Pfam" id="PF08281"/>
    </source>
</evidence>
<dbReference type="RefSeq" id="WP_264729230.1">
    <property type="nucleotide sequence ID" value="NZ_JAPDNR010000001.1"/>
</dbReference>
<organism evidence="9 10">
    <name type="scientific">Chitinophaga nivalis</name>
    <dbReference type="NCBI Taxonomy" id="2991709"/>
    <lineage>
        <taxon>Bacteria</taxon>
        <taxon>Pseudomonadati</taxon>
        <taxon>Bacteroidota</taxon>
        <taxon>Chitinophagia</taxon>
        <taxon>Chitinophagales</taxon>
        <taxon>Chitinophagaceae</taxon>
        <taxon>Chitinophaga</taxon>
    </lineage>
</organism>
<dbReference type="Gene3D" id="3.90.226.10">
    <property type="entry name" value="2-enoyl-CoA Hydratase, Chain A, domain 1"/>
    <property type="match status" value="1"/>
</dbReference>
<gene>
    <name evidence="9" type="ORF">OL497_07400</name>
</gene>
<dbReference type="InterPro" id="IPR041613">
    <property type="entry name" value="Pept_S41_N"/>
</dbReference>
<evidence type="ECO:0000256" key="3">
    <source>
        <dbReference type="ARBA" id="ARBA00023082"/>
    </source>
</evidence>
<dbReference type="InterPro" id="IPR039425">
    <property type="entry name" value="RNA_pol_sigma-70-like"/>
</dbReference>
<dbReference type="InterPro" id="IPR007627">
    <property type="entry name" value="RNA_pol_sigma70_r2"/>
</dbReference>
<dbReference type="Gene3D" id="1.10.10.10">
    <property type="entry name" value="Winged helix-like DNA-binding domain superfamily/Winged helix DNA-binding domain"/>
    <property type="match status" value="1"/>
</dbReference>
<dbReference type="Proteomes" id="UP001207742">
    <property type="component" value="Unassembled WGS sequence"/>
</dbReference>
<accession>A0ABT3IIF2</accession>
<reference evidence="9 10" key="1">
    <citation type="submission" date="2022-10" db="EMBL/GenBank/DDBJ databases">
        <title>Chitinophaga nivalis PC15 sp. nov., isolated from Pyeongchang county, South Korea.</title>
        <authorList>
            <person name="Trinh H.N."/>
        </authorList>
    </citation>
    <scope>NUCLEOTIDE SEQUENCE [LARGE SCALE GENOMIC DNA]</scope>
    <source>
        <strain evidence="9 10">PC14</strain>
    </source>
</reference>
<evidence type="ECO:0000313" key="9">
    <source>
        <dbReference type="EMBL" id="MCW3483711.1"/>
    </source>
</evidence>
<dbReference type="Pfam" id="PF03572">
    <property type="entry name" value="Peptidase_S41"/>
    <property type="match status" value="1"/>
</dbReference>
<keyword evidence="10" id="KW-1185">Reference proteome</keyword>
<dbReference type="Gene3D" id="3.30.750.170">
    <property type="match status" value="1"/>
</dbReference>
<dbReference type="InterPro" id="IPR036034">
    <property type="entry name" value="PDZ_sf"/>
</dbReference>
<dbReference type="InterPro" id="IPR013324">
    <property type="entry name" value="RNA_pol_sigma_r3/r4-like"/>
</dbReference>
<proteinExistence type="inferred from homology"/>
<dbReference type="SUPFAM" id="SSF88659">
    <property type="entry name" value="Sigma3 and sigma4 domains of RNA polymerase sigma factors"/>
    <property type="match status" value="1"/>
</dbReference>
<feature type="domain" description="Peptidase S41 N-terminal" evidence="8">
    <location>
        <begin position="197"/>
        <end position="242"/>
    </location>
</feature>
<dbReference type="InterPro" id="IPR013249">
    <property type="entry name" value="RNA_pol_sigma70_r4_t2"/>
</dbReference>
<dbReference type="EMBL" id="JAPDNS010000001">
    <property type="protein sequence ID" value="MCW3483711.1"/>
    <property type="molecule type" value="Genomic_DNA"/>
</dbReference>
<sequence length="617" mass="67836">MSLEDLFIKVYKVNYQKVYDFAYKLSGDRHRAKDIAQQCFLRLWERMDMISSEEEDIFPLLYVIAKRVVIDESRKAALVSAAHKNISQVTSAAADEMVHSNLHHKQLQSRLSNILRTMPEKPRRVYQFRYSGYSHKEIATMLNISVTTVRSHLKTATYLIRKSIGNMTLLVLSCLFISACSKDKGDIQPSGPVTTQEVNQWILDSMQYFYYWKDGLPATADQQLSAPDYFHQLRNAADRFSFIYDPANANTLPTSLRSVYGMEATVIGYPQAPGGALGVIQLVQAGSPAASKDLERGGLFTRINGTLLNSTNATTLLQQLATTGKGSLTRATINADGTITEGNVQEISRGGYTEEPAVQQSDIWTLAQKKTGYLCFNYFDDTQSAGVLAAFNQFKQAGVTQLILDLRYSPGGSVAMAAVLCALIGNNISEESIFVKYTGNSHLGNRNMAFSLAMSLPENGTAVTFEQVRPLQLRLNKVYILTGNHTASAAELMVNNLKPYATVVQIGTTTLGKDEGMVTIADKRTPKRIPWILMPVTYKLQNATGAGGYNRGIAPLYPIDELASLPLAPLGSTKDPLIAKAVELISTTGARRQQPLLPVVQPVGTAPAMAYPVIMHH</sequence>
<feature type="domain" description="RNA polymerase sigma factor 70 region 4 type 2" evidence="7">
    <location>
        <begin position="110"/>
        <end position="154"/>
    </location>
</feature>
<keyword evidence="2" id="KW-0805">Transcription regulation</keyword>
<keyword evidence="3" id="KW-0731">Sigma factor</keyword>
<dbReference type="Pfam" id="PF18294">
    <property type="entry name" value="Pept_S41_N"/>
    <property type="match status" value="1"/>
</dbReference>
<dbReference type="CDD" id="cd07561">
    <property type="entry name" value="Peptidase_S41_CPP_like"/>
    <property type="match status" value="1"/>
</dbReference>
<evidence type="ECO:0000256" key="2">
    <source>
        <dbReference type="ARBA" id="ARBA00023015"/>
    </source>
</evidence>
<dbReference type="PANTHER" id="PTHR43133">
    <property type="entry name" value="RNA POLYMERASE ECF-TYPE SIGMA FACTO"/>
    <property type="match status" value="1"/>
</dbReference>
<keyword evidence="4" id="KW-0804">Transcription</keyword>
<dbReference type="Gene3D" id="1.10.1740.10">
    <property type="match status" value="1"/>
</dbReference>
<dbReference type="InterPro" id="IPR029045">
    <property type="entry name" value="ClpP/crotonase-like_dom_sf"/>
</dbReference>
<comment type="similarity">
    <text evidence="1">Belongs to the sigma-70 factor family. ECF subfamily.</text>
</comment>
<dbReference type="Gene3D" id="2.30.42.10">
    <property type="match status" value="1"/>
</dbReference>
<feature type="domain" description="Tail specific protease" evidence="5">
    <location>
        <begin position="370"/>
        <end position="514"/>
    </location>
</feature>
<evidence type="ECO:0000259" key="5">
    <source>
        <dbReference type="Pfam" id="PF03572"/>
    </source>
</evidence>
<dbReference type="InterPro" id="IPR005151">
    <property type="entry name" value="Tail-specific_protease"/>
</dbReference>
<evidence type="ECO:0000259" key="6">
    <source>
        <dbReference type="Pfam" id="PF04542"/>
    </source>
</evidence>
<dbReference type="Pfam" id="PF08281">
    <property type="entry name" value="Sigma70_r4_2"/>
    <property type="match status" value="1"/>
</dbReference>
<protein>
    <submittedName>
        <fullName evidence="9">Sigma-70 family RNA polymerase sigma factor</fullName>
    </submittedName>
</protein>
<evidence type="ECO:0000256" key="4">
    <source>
        <dbReference type="ARBA" id="ARBA00023163"/>
    </source>
</evidence>
<dbReference type="CDD" id="cd06171">
    <property type="entry name" value="Sigma70_r4"/>
    <property type="match status" value="1"/>
</dbReference>
<dbReference type="Pfam" id="PF04542">
    <property type="entry name" value="Sigma70_r2"/>
    <property type="match status" value="1"/>
</dbReference>
<dbReference type="NCBIfam" id="TIGR02937">
    <property type="entry name" value="sigma70-ECF"/>
    <property type="match status" value="1"/>
</dbReference>
<evidence type="ECO:0000259" key="8">
    <source>
        <dbReference type="Pfam" id="PF18294"/>
    </source>
</evidence>
<dbReference type="PANTHER" id="PTHR43133:SF46">
    <property type="entry name" value="RNA POLYMERASE SIGMA-70 FACTOR ECF SUBFAMILY"/>
    <property type="match status" value="1"/>
</dbReference>
<name>A0ABT3IIF2_9BACT</name>
<feature type="domain" description="RNA polymerase sigma-70 region 2" evidence="6">
    <location>
        <begin position="11"/>
        <end position="76"/>
    </location>
</feature>
<comment type="caution">
    <text evidence="9">The sequence shown here is derived from an EMBL/GenBank/DDBJ whole genome shotgun (WGS) entry which is preliminary data.</text>
</comment>
<dbReference type="InterPro" id="IPR036388">
    <property type="entry name" value="WH-like_DNA-bd_sf"/>
</dbReference>
<evidence type="ECO:0000313" key="10">
    <source>
        <dbReference type="Proteomes" id="UP001207742"/>
    </source>
</evidence>
<dbReference type="SUPFAM" id="SSF52096">
    <property type="entry name" value="ClpP/crotonase"/>
    <property type="match status" value="1"/>
</dbReference>